<evidence type="ECO:0000256" key="1">
    <source>
        <dbReference type="SAM" id="MobiDB-lite"/>
    </source>
</evidence>
<reference evidence="2 3" key="1">
    <citation type="journal article" date="2019" name="ISME J.">
        <title>Evolution in action: habitat transition from sediment to the pelagial leads to genome streamlining in Methylophilaceae.</title>
        <authorList>
            <person name="Salcher M."/>
            <person name="Schaefle D."/>
            <person name="Kaspar M."/>
            <person name="Neuenschwander S.M."/>
            <person name="Ghai R."/>
        </authorList>
    </citation>
    <scope>NUCLEOTIDE SEQUENCE [LARGE SCALE GENOMIC DNA]</scope>
    <source>
        <strain evidence="2 3">MMS-RI-1</strain>
    </source>
</reference>
<dbReference type="InterPro" id="IPR010653">
    <property type="entry name" value="NlpB/DapX"/>
</dbReference>
<name>A0AAE6FS52_9PROT</name>
<organism evidence="2 3">
    <name type="scientific">Candidatus Methylopumilus rimovensis</name>
    <dbReference type="NCBI Taxonomy" id="2588535"/>
    <lineage>
        <taxon>Bacteria</taxon>
        <taxon>Pseudomonadati</taxon>
        <taxon>Pseudomonadota</taxon>
        <taxon>Betaproteobacteria</taxon>
        <taxon>Nitrosomonadales</taxon>
        <taxon>Methylophilaceae</taxon>
        <taxon>Candidatus Methylopumilus</taxon>
    </lineage>
</organism>
<dbReference type="Proteomes" id="UP000312102">
    <property type="component" value="Chromosome"/>
</dbReference>
<keyword evidence="3" id="KW-1185">Reference proteome</keyword>
<protein>
    <submittedName>
        <fullName evidence="2">Outer membrane protein assembly factor BamC</fullName>
    </submittedName>
</protein>
<dbReference type="Gene3D" id="3.30.310.170">
    <property type="entry name" value="Outer membrane protein assembly factor BamC"/>
    <property type="match status" value="1"/>
</dbReference>
<dbReference type="InterPro" id="IPR042268">
    <property type="entry name" value="BamC_C"/>
</dbReference>
<dbReference type="RefSeq" id="WP_139882799.1">
    <property type="nucleotide sequence ID" value="NZ_CP040986.1"/>
</dbReference>
<evidence type="ECO:0000313" key="2">
    <source>
        <dbReference type="EMBL" id="QDD13160.1"/>
    </source>
</evidence>
<gene>
    <name evidence="2" type="primary">bamC</name>
    <name evidence="2" type="ORF">FIT61_01505</name>
</gene>
<accession>A0AAE6FS52</accession>
<dbReference type="EMBL" id="CP040986">
    <property type="protein sequence ID" value="QDD13160.1"/>
    <property type="molecule type" value="Genomic_DNA"/>
</dbReference>
<dbReference type="KEGG" id="mrk:FIT61_01505"/>
<sequence>MKLLAQSKWLYVLPLFLILNGCDNIPFVDQVTAPDYKAAGRSRPLEVPPDLTSATSNDAYAIPGSTSYSDFKNGQKQDNSQSNILPNPEGMKIVKAGAQRWLVVNAPAEKIWPVIRDFWLDMGFAVKKENPETGVMETEWIKEGDLKADNNKSALDKFDAWLDSISSGTANRKKFRTRLDRGLQEGTTEIYMTHRSVDAAPDDGKEKIRTPYGVVDNGFRNDAKTQLETKADSKDDELDAELLRRLMIKLGVADKRAKEIIAAPVNQKRAEVKKEADGSSSLEIQDPFDRAWRRVGLALDIIGFVIEDKDRSNGIYFVKYADVDIDDSPKKKKGVLDSLMFWSDDDKKDKQDKDISQKKDKPLSEKLKFWGGSDKEKTNPEKQYRIKIISSDNGGSQVIIEFQDGKRNNSSTANRIITLLYDQLK</sequence>
<dbReference type="AlphaFoldDB" id="A0AAE6FS52"/>
<feature type="compositionally biased region" description="Polar residues" evidence="1">
    <location>
        <begin position="66"/>
        <end position="85"/>
    </location>
</feature>
<evidence type="ECO:0000313" key="3">
    <source>
        <dbReference type="Proteomes" id="UP000312102"/>
    </source>
</evidence>
<feature type="region of interest" description="Disordered" evidence="1">
    <location>
        <begin position="66"/>
        <end position="88"/>
    </location>
</feature>
<proteinExistence type="predicted"/>
<dbReference type="Pfam" id="PF06804">
    <property type="entry name" value="Lipoprotein_18"/>
    <property type="match status" value="1"/>
</dbReference>